<proteinExistence type="predicted"/>
<evidence type="ECO:0000313" key="2">
    <source>
        <dbReference type="Proteomes" id="UP000070498"/>
    </source>
</evidence>
<evidence type="ECO:0000313" key="1">
    <source>
        <dbReference type="EMBL" id="KXG84174.1"/>
    </source>
</evidence>
<gene>
    <name evidence="1" type="ORF">ATO67_14345</name>
</gene>
<keyword evidence="2" id="KW-1185">Reference proteome</keyword>
<reference evidence="1 2" key="1">
    <citation type="submission" date="2015-11" db="EMBL/GenBank/DDBJ databases">
        <title>Draft genome sequence of Agrobacterium sp. R89-1.</title>
        <authorList>
            <person name="Zahradnik J."/>
            <person name="Kyslikova E."/>
            <person name="Palyzova A."/>
            <person name="Kyslik P."/>
        </authorList>
    </citation>
    <scope>NUCLEOTIDE SEQUENCE [LARGE SCALE GENOMIC DNA]</scope>
    <source>
        <strain evidence="1 2">R89-1</strain>
    </source>
</reference>
<dbReference type="Proteomes" id="UP000070498">
    <property type="component" value="Unassembled WGS sequence"/>
</dbReference>
<organism evidence="1 2">
    <name type="scientific">Agrobacterium bohemicum</name>
    <dbReference type="NCBI Taxonomy" id="2052828"/>
    <lineage>
        <taxon>Bacteria</taxon>
        <taxon>Pseudomonadati</taxon>
        <taxon>Pseudomonadota</taxon>
        <taxon>Alphaproteobacteria</taxon>
        <taxon>Hyphomicrobiales</taxon>
        <taxon>Rhizobiaceae</taxon>
        <taxon>Rhizobium/Agrobacterium group</taxon>
        <taxon>Agrobacterium</taxon>
    </lineage>
</organism>
<name>A0A135NYE5_9HYPH</name>
<protein>
    <submittedName>
        <fullName evidence="1">Uncharacterized protein</fullName>
    </submittedName>
</protein>
<comment type="caution">
    <text evidence="1">The sequence shown here is derived from an EMBL/GenBank/DDBJ whole genome shotgun (WGS) entry which is preliminary data.</text>
</comment>
<accession>A0A135NYE5</accession>
<sequence>MSSLFKTWKPRPASISVFADQPITPHRCHPAQPSEGDVSTVLPYQSGSIKCSVAATGSTFYCDDRVAHLTQPCRQVECR</sequence>
<dbReference type="AlphaFoldDB" id="A0A135NYE5"/>
<dbReference type="EMBL" id="LNUW01000038">
    <property type="protein sequence ID" value="KXG84174.1"/>
    <property type="molecule type" value="Genomic_DNA"/>
</dbReference>